<keyword evidence="8 12" id="KW-0249">Electron transport</keyword>
<dbReference type="OrthoDB" id="9773456at2"/>
<dbReference type="InterPro" id="IPR011759">
    <property type="entry name" value="Cyt_c_oxidase_su2_TM_dom"/>
</dbReference>
<dbReference type="InterPro" id="IPR008972">
    <property type="entry name" value="Cupredoxin"/>
</dbReference>
<dbReference type="Gene3D" id="2.60.40.420">
    <property type="entry name" value="Cupredoxins - blue copper proteins"/>
    <property type="match status" value="1"/>
</dbReference>
<keyword evidence="7" id="KW-1278">Translocase</keyword>
<evidence type="ECO:0000313" key="17">
    <source>
        <dbReference type="EMBL" id="APZ94065.1"/>
    </source>
</evidence>
<gene>
    <name evidence="17" type="primary">coxM_2</name>
    <name evidence="17" type="ORF">Fuma_03686</name>
</gene>
<reference evidence="17 18" key="1">
    <citation type="journal article" date="2016" name="Front. Microbiol.">
        <title>Fuerstia marisgermanicae gen. nov., sp. nov., an Unusual Member of the Phylum Planctomycetes from the German Wadden Sea.</title>
        <authorList>
            <person name="Kohn T."/>
            <person name="Heuer A."/>
            <person name="Jogler M."/>
            <person name="Vollmers J."/>
            <person name="Boedeker C."/>
            <person name="Bunk B."/>
            <person name="Rast P."/>
            <person name="Borchert D."/>
            <person name="Glockner I."/>
            <person name="Freese H.M."/>
            <person name="Klenk H.P."/>
            <person name="Overmann J."/>
            <person name="Kaster A.K."/>
            <person name="Rohde M."/>
            <person name="Wiegand S."/>
            <person name="Jogler C."/>
        </authorList>
    </citation>
    <scope>NUCLEOTIDE SEQUENCE [LARGE SCALE GENOMIC DNA]</scope>
    <source>
        <strain evidence="17 18">NH11</strain>
    </source>
</reference>
<dbReference type="PRINTS" id="PR01166">
    <property type="entry name" value="CYCOXIDASEII"/>
</dbReference>
<dbReference type="GO" id="GO:0004129">
    <property type="term" value="F:cytochrome-c oxidase activity"/>
    <property type="evidence" value="ECO:0007669"/>
    <property type="project" value="UniProtKB-EC"/>
</dbReference>
<keyword evidence="4 12" id="KW-0679">Respiratory chain</keyword>
<dbReference type="GO" id="GO:0042773">
    <property type="term" value="P:ATP synthesis coupled electron transport"/>
    <property type="evidence" value="ECO:0007669"/>
    <property type="project" value="TreeGrafter"/>
</dbReference>
<evidence type="ECO:0000256" key="2">
    <source>
        <dbReference type="ARBA" id="ARBA00007866"/>
    </source>
</evidence>
<dbReference type="GO" id="GO:0005507">
    <property type="term" value="F:copper ion binding"/>
    <property type="evidence" value="ECO:0007669"/>
    <property type="project" value="InterPro"/>
</dbReference>
<evidence type="ECO:0000313" key="18">
    <source>
        <dbReference type="Proteomes" id="UP000187735"/>
    </source>
</evidence>
<dbReference type="GO" id="GO:0016491">
    <property type="term" value="F:oxidoreductase activity"/>
    <property type="evidence" value="ECO:0007669"/>
    <property type="project" value="UniProtKB-KW"/>
</dbReference>
<comment type="cofactor">
    <cofactor evidence="13">
        <name>Cu cation</name>
        <dbReference type="ChEBI" id="CHEBI:23378"/>
    </cofactor>
    <text evidence="13">Binds a copper A center.</text>
</comment>
<name>A0A1P8WJ21_9PLAN</name>
<evidence type="ECO:0000256" key="12">
    <source>
        <dbReference type="RuleBase" id="RU000456"/>
    </source>
</evidence>
<dbReference type="InterPro" id="IPR002429">
    <property type="entry name" value="CcO_II-like_C"/>
</dbReference>
<keyword evidence="9 14" id="KW-1133">Transmembrane helix</keyword>
<feature type="transmembrane region" description="Helical" evidence="14">
    <location>
        <begin position="54"/>
        <end position="78"/>
    </location>
</feature>
<evidence type="ECO:0000256" key="11">
    <source>
        <dbReference type="ARBA" id="ARBA00023136"/>
    </source>
</evidence>
<dbReference type="PROSITE" id="PS00078">
    <property type="entry name" value="COX2"/>
    <property type="match status" value="1"/>
</dbReference>
<dbReference type="AlphaFoldDB" id="A0A1P8WJ21"/>
<dbReference type="Gene3D" id="1.10.287.90">
    <property type="match status" value="1"/>
</dbReference>
<evidence type="ECO:0000256" key="10">
    <source>
        <dbReference type="ARBA" id="ARBA00023008"/>
    </source>
</evidence>
<dbReference type="Proteomes" id="UP000187735">
    <property type="component" value="Chromosome"/>
</dbReference>
<evidence type="ECO:0000259" key="16">
    <source>
        <dbReference type="PROSITE" id="PS50999"/>
    </source>
</evidence>
<feature type="domain" description="Cytochrome oxidase subunit II copper A binding" evidence="15">
    <location>
        <begin position="136"/>
        <end position="259"/>
    </location>
</feature>
<keyword evidence="3 12" id="KW-0813">Transport</keyword>
<evidence type="ECO:0000259" key="15">
    <source>
        <dbReference type="PROSITE" id="PS50857"/>
    </source>
</evidence>
<dbReference type="SUPFAM" id="SSF81464">
    <property type="entry name" value="Cytochrome c oxidase subunit II-like, transmembrane region"/>
    <property type="match status" value="1"/>
</dbReference>
<evidence type="ECO:0000256" key="5">
    <source>
        <dbReference type="ARBA" id="ARBA00022692"/>
    </source>
</evidence>
<evidence type="ECO:0000256" key="9">
    <source>
        <dbReference type="ARBA" id="ARBA00022989"/>
    </source>
</evidence>
<evidence type="ECO:0000256" key="13">
    <source>
        <dbReference type="RuleBase" id="RU004024"/>
    </source>
</evidence>
<evidence type="ECO:0000256" key="4">
    <source>
        <dbReference type="ARBA" id="ARBA00022660"/>
    </source>
</evidence>
<sequence>MKKFWALFFFFWPIVALWMCWVAPSEDYRWWFPTNGPATDGQAMSPLGQRIDDLFYLILGIVTITFIGTQFGLGYVLWKGATKSEETKAEFSHGSHSLELIWTIVPAIVLVFIALIQMDVWAQFRVQAFYPEETMKNGPQMEVMARQFEWRIRYPAPGEALQDEAQPGDLYAVNEIHVPTGRPVKFNLRTDDVQHAFFAPQLRVKQDAVAGLIIPVWFEIPKAGDYDLVCAELCGWGHYKMRATIVAEPEEKVQAYLKQLQEEQNFDGVVEDEE</sequence>
<comment type="subcellular location">
    <subcellularLocation>
        <location evidence="12">Cell membrane</location>
        <topology evidence="12">Multi-pass membrane protein</topology>
    </subcellularLocation>
    <subcellularLocation>
        <location evidence="1">Membrane</location>
        <topology evidence="1">Multi-pass membrane protein</topology>
    </subcellularLocation>
</comment>
<keyword evidence="6 13" id="KW-0479">Metal-binding</keyword>
<keyword evidence="18" id="KW-1185">Reference proteome</keyword>
<dbReference type="EMBL" id="CP017641">
    <property type="protein sequence ID" value="APZ94065.1"/>
    <property type="molecule type" value="Genomic_DNA"/>
</dbReference>
<dbReference type="Pfam" id="PF00116">
    <property type="entry name" value="COX2"/>
    <property type="match status" value="1"/>
</dbReference>
<dbReference type="PROSITE" id="PS50857">
    <property type="entry name" value="COX2_CUA"/>
    <property type="match status" value="1"/>
</dbReference>
<comment type="catalytic activity">
    <reaction evidence="13">
        <text>4 Fe(II)-[cytochrome c] + O2 + 8 H(+)(in) = 4 Fe(III)-[cytochrome c] + 2 H2O + 4 H(+)(out)</text>
        <dbReference type="Rhea" id="RHEA:11436"/>
        <dbReference type="Rhea" id="RHEA-COMP:10350"/>
        <dbReference type="Rhea" id="RHEA-COMP:14399"/>
        <dbReference type="ChEBI" id="CHEBI:15377"/>
        <dbReference type="ChEBI" id="CHEBI:15378"/>
        <dbReference type="ChEBI" id="CHEBI:15379"/>
        <dbReference type="ChEBI" id="CHEBI:29033"/>
        <dbReference type="ChEBI" id="CHEBI:29034"/>
        <dbReference type="EC" id="7.1.1.9"/>
    </reaction>
</comment>
<dbReference type="SUPFAM" id="SSF49503">
    <property type="entry name" value="Cupredoxins"/>
    <property type="match status" value="1"/>
</dbReference>
<dbReference type="PANTHER" id="PTHR22888">
    <property type="entry name" value="CYTOCHROME C OXIDASE, SUBUNIT II"/>
    <property type="match status" value="1"/>
</dbReference>
<accession>A0A1P8WJ21</accession>
<dbReference type="EC" id="7.1.1.9" evidence="13"/>
<dbReference type="PROSITE" id="PS50999">
    <property type="entry name" value="COX2_TM"/>
    <property type="match status" value="1"/>
</dbReference>
<dbReference type="KEGG" id="fmr:Fuma_03686"/>
<dbReference type="GO" id="GO:0005886">
    <property type="term" value="C:plasma membrane"/>
    <property type="evidence" value="ECO:0007669"/>
    <property type="project" value="UniProtKB-SubCell"/>
</dbReference>
<organism evidence="17 18">
    <name type="scientific">Fuerstiella marisgermanici</name>
    <dbReference type="NCBI Taxonomy" id="1891926"/>
    <lineage>
        <taxon>Bacteria</taxon>
        <taxon>Pseudomonadati</taxon>
        <taxon>Planctomycetota</taxon>
        <taxon>Planctomycetia</taxon>
        <taxon>Planctomycetales</taxon>
        <taxon>Planctomycetaceae</taxon>
        <taxon>Fuerstiella</taxon>
    </lineage>
</organism>
<keyword evidence="5 12" id="KW-0812">Transmembrane</keyword>
<evidence type="ECO:0000256" key="6">
    <source>
        <dbReference type="ARBA" id="ARBA00022723"/>
    </source>
</evidence>
<evidence type="ECO:0000256" key="3">
    <source>
        <dbReference type="ARBA" id="ARBA00022448"/>
    </source>
</evidence>
<comment type="similarity">
    <text evidence="2 12">Belongs to the cytochrome c oxidase subunit 2 family.</text>
</comment>
<dbReference type="STRING" id="1891926.Fuma_03686"/>
<evidence type="ECO:0000256" key="8">
    <source>
        <dbReference type="ARBA" id="ARBA00022982"/>
    </source>
</evidence>
<feature type="transmembrane region" description="Helical" evidence="14">
    <location>
        <begin position="99"/>
        <end position="118"/>
    </location>
</feature>
<protein>
    <recommendedName>
        <fullName evidence="13">Cytochrome c oxidase subunit 2</fullName>
        <ecNumber evidence="13">7.1.1.9</ecNumber>
    </recommendedName>
</protein>
<comment type="function">
    <text evidence="13">Subunits I and II form the functional core of the enzyme complex. Electrons originating in cytochrome c are transferred via heme a and Cu(A) to the binuclear center formed by heme a3 and Cu(B).</text>
</comment>
<proteinExistence type="inferred from homology"/>
<evidence type="ECO:0000256" key="1">
    <source>
        <dbReference type="ARBA" id="ARBA00004141"/>
    </source>
</evidence>
<keyword evidence="11 14" id="KW-0472">Membrane</keyword>
<dbReference type="InterPro" id="IPR036257">
    <property type="entry name" value="Cyt_c_oxidase_su2_TM_sf"/>
</dbReference>
<dbReference type="RefSeq" id="WP_077025427.1">
    <property type="nucleotide sequence ID" value="NZ_CP017641.1"/>
</dbReference>
<keyword evidence="17" id="KW-0560">Oxidoreductase</keyword>
<dbReference type="InterPro" id="IPR045187">
    <property type="entry name" value="CcO_II"/>
</dbReference>
<evidence type="ECO:0000256" key="7">
    <source>
        <dbReference type="ARBA" id="ARBA00022967"/>
    </source>
</evidence>
<feature type="domain" description="Cytochrome oxidase subunit II transmembrane region profile" evidence="16">
    <location>
        <begin position="32"/>
        <end position="128"/>
    </location>
</feature>
<keyword evidence="10 13" id="KW-0186">Copper</keyword>
<dbReference type="PANTHER" id="PTHR22888:SF9">
    <property type="entry name" value="CYTOCHROME C OXIDASE SUBUNIT 2"/>
    <property type="match status" value="1"/>
</dbReference>
<evidence type="ECO:0000256" key="14">
    <source>
        <dbReference type="SAM" id="Phobius"/>
    </source>
</evidence>
<dbReference type="Pfam" id="PF02790">
    <property type="entry name" value="COX2_TM"/>
    <property type="match status" value="1"/>
</dbReference>
<dbReference type="InterPro" id="IPR001505">
    <property type="entry name" value="Copper_CuA"/>
</dbReference>